<evidence type="ECO:0000313" key="2">
    <source>
        <dbReference type="Proteomes" id="UP000033097"/>
    </source>
</evidence>
<gene>
    <name evidence="1" type="ORF">MSMAS_0753</name>
</gene>
<protein>
    <submittedName>
        <fullName evidence="1">CRISPR-associated helicase Cas3</fullName>
    </submittedName>
</protein>
<name>A0A0E3RIA7_METMZ</name>
<dbReference type="Proteomes" id="UP000033097">
    <property type="component" value="Chromosome"/>
</dbReference>
<dbReference type="HOGENOM" id="CLU_743172_0_0_2"/>
<dbReference type="AlphaFoldDB" id="A0A0E3RIA7"/>
<sequence length="372" mass="42703">MEDSFDILVGNKAIEVGIDFKGESAISRLIFSAHSISEFLQRFGRLRNPISGVKYRSVCFAASEVVNHFGSFENLSRAELEENIKSSMHDPKIIENFRWRYGYLEAYEYIYKNAFGIGVKEARISQNGCQFQPQKGGLPSDKNENYFRQGLELIKEHFFIHTGRTSHEILESVGFLEKTTKSEILDIIEELGSFRGSSLDIAYYDPENDQFGLYDVFFLLRWAEMDILPKKQFKRSVPDKYHKKIDDVSERVAGYVIIKNILEKPRYVKIAGRNLSQIDFGESERKPEKAYGLLPVVGKNNSEDSLDMSTIVNKIKSKGFFCRYMSNTSKISKNYYNIDDYTVLLNYKDGCLAIGLDAIYVDCVIHNLLSTK</sequence>
<dbReference type="KEGG" id="mmj:MSMAS_0753"/>
<accession>A0A0E3RIA7</accession>
<dbReference type="EMBL" id="CP009512">
    <property type="protein sequence ID" value="AKB63949.1"/>
    <property type="molecule type" value="Genomic_DNA"/>
</dbReference>
<proteinExistence type="predicted"/>
<dbReference type="PATRIC" id="fig|213585.10.peg.931"/>
<dbReference type="STRING" id="213585.MSMAS_0753"/>
<organism evidence="1 2">
    <name type="scientific">Methanosarcina mazei S-6</name>
    <dbReference type="NCBI Taxonomy" id="213585"/>
    <lineage>
        <taxon>Archaea</taxon>
        <taxon>Methanobacteriati</taxon>
        <taxon>Methanobacteriota</taxon>
        <taxon>Stenosarchaea group</taxon>
        <taxon>Methanomicrobia</taxon>
        <taxon>Methanosarcinales</taxon>
        <taxon>Methanosarcinaceae</taxon>
        <taxon>Methanosarcina</taxon>
    </lineage>
</organism>
<evidence type="ECO:0000313" key="1">
    <source>
        <dbReference type="EMBL" id="AKB63949.1"/>
    </source>
</evidence>
<reference evidence="1 2" key="1">
    <citation type="submission" date="2014-07" db="EMBL/GenBank/DDBJ databases">
        <title>Methanogenic archaea and the global carbon cycle.</title>
        <authorList>
            <person name="Henriksen J.R."/>
            <person name="Luke J."/>
            <person name="Reinhart S."/>
            <person name="Benedict M.N."/>
            <person name="Youngblut N.D."/>
            <person name="Metcalf M.E."/>
            <person name="Whitaker R.J."/>
            <person name="Metcalf W.W."/>
        </authorList>
    </citation>
    <scope>NUCLEOTIDE SEQUENCE [LARGE SCALE GENOMIC DNA]</scope>
    <source>
        <strain evidence="1 2">S-6</strain>
    </source>
</reference>